<sequence length="441" mass="49921">MNITKKLKDIYTFLMVDIWSIGKGDVSKMRFLFYSILKKLLLAIEFTTTKRITSAAAALTYSTLLAIVPIFAVVFGIARGFGYNKYIEEWFRESFSSQPQVSEIIIGFVNSYLVHTKSGLFLGIGLLFMLFTVIMLISNIERTFNDIWQAKKPRSMFRTITDYTSMLLLMPVVIVITSGISIFFATIFKQIEDTMVIGSLAQFFLQLLPYVLMSGVFIALYLFMPNTKVKLSCALVPGILAGVAMQGLQLFYIHSQIWVSSYNAIYGSFAALPLFMLWIQISWLICLFGAELCYANQNMDDYAFKAKTEDLSHRYKMLLCLVLASRICRNFSEGAKPLSALKLKLATGIPIRIVNDLLYQLVQINILTEIPGGDKDGESLYQPAECITRLSVGTLIDRMEAQGKWSLTIDVKQLSSIAWKKIIAERNTYLNSQREVLLKDL</sequence>
<dbReference type="EMBL" id="QRNO01000023">
    <property type="protein sequence ID" value="RHK50968.1"/>
    <property type="molecule type" value="Genomic_DNA"/>
</dbReference>
<proteinExistence type="predicted"/>
<feature type="transmembrane region" description="Helical" evidence="6">
    <location>
        <begin position="120"/>
        <end position="140"/>
    </location>
</feature>
<evidence type="ECO:0000256" key="3">
    <source>
        <dbReference type="ARBA" id="ARBA00022692"/>
    </source>
</evidence>
<evidence type="ECO:0000256" key="5">
    <source>
        <dbReference type="ARBA" id="ARBA00023136"/>
    </source>
</evidence>
<comment type="subcellular location">
    <subcellularLocation>
        <location evidence="1">Cell membrane</location>
        <topology evidence="1">Multi-pass membrane protein</topology>
    </subcellularLocation>
</comment>
<feature type="transmembrane region" description="Helical" evidence="6">
    <location>
        <begin position="58"/>
        <end position="78"/>
    </location>
</feature>
<keyword evidence="5 6" id="KW-0472">Membrane</keyword>
<reference evidence="7 8" key="1">
    <citation type="submission" date="2018-08" db="EMBL/GenBank/DDBJ databases">
        <title>A genome reference for cultivated species of the human gut microbiota.</title>
        <authorList>
            <person name="Zou Y."/>
            <person name="Xue W."/>
            <person name="Luo G."/>
        </authorList>
    </citation>
    <scope>NUCLEOTIDE SEQUENCE [LARGE SCALE GENOMIC DNA]</scope>
    <source>
        <strain evidence="7 8">AF42-9</strain>
    </source>
</reference>
<dbReference type="GO" id="GO:0005886">
    <property type="term" value="C:plasma membrane"/>
    <property type="evidence" value="ECO:0007669"/>
    <property type="project" value="UniProtKB-SubCell"/>
</dbReference>
<accession>A0A415GN13</accession>
<keyword evidence="3 6" id="KW-0812">Transmembrane</keyword>
<evidence type="ECO:0000256" key="2">
    <source>
        <dbReference type="ARBA" id="ARBA00022475"/>
    </source>
</evidence>
<name>A0A415GN13_9BACT</name>
<dbReference type="NCBIfam" id="TIGR00765">
    <property type="entry name" value="yihY_not_rbn"/>
    <property type="match status" value="1"/>
</dbReference>
<evidence type="ECO:0000256" key="6">
    <source>
        <dbReference type="SAM" id="Phobius"/>
    </source>
</evidence>
<evidence type="ECO:0000256" key="1">
    <source>
        <dbReference type="ARBA" id="ARBA00004651"/>
    </source>
</evidence>
<evidence type="ECO:0000256" key="4">
    <source>
        <dbReference type="ARBA" id="ARBA00022989"/>
    </source>
</evidence>
<dbReference type="AlphaFoldDB" id="A0A415GN13"/>
<dbReference type="OrthoDB" id="9808671at2"/>
<feature type="transmembrane region" description="Helical" evidence="6">
    <location>
        <begin position="231"/>
        <end position="253"/>
    </location>
</feature>
<protein>
    <submittedName>
        <fullName evidence="7">YihY/virulence factor BrkB family protein</fullName>
    </submittedName>
</protein>
<evidence type="ECO:0000313" key="7">
    <source>
        <dbReference type="EMBL" id="RHK50968.1"/>
    </source>
</evidence>
<keyword evidence="4 6" id="KW-1133">Transmembrane helix</keyword>
<evidence type="ECO:0000313" key="8">
    <source>
        <dbReference type="Proteomes" id="UP000286598"/>
    </source>
</evidence>
<keyword evidence="2" id="KW-1003">Cell membrane</keyword>
<feature type="transmembrane region" description="Helical" evidence="6">
    <location>
        <begin position="160"/>
        <end position="188"/>
    </location>
</feature>
<dbReference type="PANTHER" id="PTHR30213">
    <property type="entry name" value="INNER MEMBRANE PROTEIN YHJD"/>
    <property type="match status" value="1"/>
</dbReference>
<dbReference type="Proteomes" id="UP000286598">
    <property type="component" value="Unassembled WGS sequence"/>
</dbReference>
<feature type="transmembrane region" description="Helical" evidence="6">
    <location>
        <begin position="265"/>
        <end position="290"/>
    </location>
</feature>
<organism evidence="7 8">
    <name type="scientific">Leyella stercorea</name>
    <dbReference type="NCBI Taxonomy" id="363265"/>
    <lineage>
        <taxon>Bacteria</taxon>
        <taxon>Pseudomonadati</taxon>
        <taxon>Bacteroidota</taxon>
        <taxon>Bacteroidia</taxon>
        <taxon>Bacteroidales</taxon>
        <taxon>Prevotellaceae</taxon>
        <taxon>Leyella</taxon>
    </lineage>
</organism>
<gene>
    <name evidence="7" type="ORF">DW060_05960</name>
</gene>
<keyword evidence="8" id="KW-1185">Reference proteome</keyword>
<comment type="caution">
    <text evidence="7">The sequence shown here is derived from an EMBL/GenBank/DDBJ whole genome shotgun (WGS) entry which is preliminary data.</text>
</comment>
<feature type="transmembrane region" description="Helical" evidence="6">
    <location>
        <begin position="200"/>
        <end position="224"/>
    </location>
</feature>
<dbReference type="PANTHER" id="PTHR30213:SF0">
    <property type="entry name" value="UPF0761 MEMBRANE PROTEIN YIHY"/>
    <property type="match status" value="1"/>
</dbReference>
<dbReference type="InterPro" id="IPR017039">
    <property type="entry name" value="Virul_fac_BrkB"/>
</dbReference>
<dbReference type="Pfam" id="PF03631">
    <property type="entry name" value="Virul_fac_BrkB"/>
    <property type="match status" value="1"/>
</dbReference>